<dbReference type="RefSeq" id="WP_283381471.1">
    <property type="nucleotide sequence ID" value="NZ_JASHIE010000005.1"/>
</dbReference>
<protein>
    <submittedName>
        <fullName evidence="2">Uncharacterized protein</fullName>
    </submittedName>
</protein>
<dbReference type="Proteomes" id="UP001225761">
    <property type="component" value="Unassembled WGS sequence"/>
</dbReference>
<keyword evidence="1" id="KW-0472">Membrane</keyword>
<dbReference type="EMBL" id="JASHIE010000005">
    <property type="protein sequence ID" value="MDI9874636.1"/>
    <property type="molecule type" value="Genomic_DNA"/>
</dbReference>
<organism evidence="2 3">
    <name type="scientific">Flectobacillus rivi</name>
    <dbReference type="NCBI Taxonomy" id="2984209"/>
    <lineage>
        <taxon>Bacteria</taxon>
        <taxon>Pseudomonadati</taxon>
        <taxon>Bacteroidota</taxon>
        <taxon>Cytophagia</taxon>
        <taxon>Cytophagales</taxon>
        <taxon>Flectobacillaceae</taxon>
        <taxon>Flectobacillus</taxon>
    </lineage>
</organism>
<evidence type="ECO:0000313" key="3">
    <source>
        <dbReference type="Proteomes" id="UP001225761"/>
    </source>
</evidence>
<comment type="caution">
    <text evidence="2">The sequence shown here is derived from an EMBL/GenBank/DDBJ whole genome shotgun (WGS) entry which is preliminary data.</text>
</comment>
<keyword evidence="1" id="KW-0812">Transmembrane</keyword>
<keyword evidence="3" id="KW-1185">Reference proteome</keyword>
<reference evidence="2 3" key="1">
    <citation type="submission" date="2023-05" db="EMBL/GenBank/DDBJ databases">
        <title>Novel species of genus Flectobacillus isolated from stream in China.</title>
        <authorList>
            <person name="Lu H."/>
        </authorList>
    </citation>
    <scope>NUCLEOTIDE SEQUENCE [LARGE SCALE GENOMIC DNA]</scope>
    <source>
        <strain evidence="2 3">LFS242W</strain>
    </source>
</reference>
<accession>A0ABT6Z0I1</accession>
<keyword evidence="1" id="KW-1133">Transmembrane helix</keyword>
<evidence type="ECO:0000313" key="2">
    <source>
        <dbReference type="EMBL" id="MDI9874636.1"/>
    </source>
</evidence>
<sequence length="255" mass="29836">MANVPHVAIVATTKRINYSELFKATEAIIYQIRNHVTQHWDKNVYYGLTAEIKAYENISSVPYGSWLVTIDEEIDTNSYGYHYVLEKNESFAPKGTPYARLKYDKIWTLILSHEVTELLINPYLQNFRYAEIGGKKVRLVVEPSDPAQFKDFGYLVNGVLVSDFTTPNYYDLVWTPNTRYSWTGQISKPLELLENGYFSFQYLDRLDVWFQMWKVRGQIVTKNVTDLASNNKGTTTILIFIIILIIYYWYGRKQK</sequence>
<evidence type="ECO:0000256" key="1">
    <source>
        <dbReference type="SAM" id="Phobius"/>
    </source>
</evidence>
<name>A0ABT6Z0I1_9BACT</name>
<proteinExistence type="predicted"/>
<feature type="transmembrane region" description="Helical" evidence="1">
    <location>
        <begin position="233"/>
        <end position="250"/>
    </location>
</feature>
<gene>
    <name evidence="2" type="ORF">QM481_08860</name>
</gene>